<feature type="non-terminal residue" evidence="1">
    <location>
        <position position="81"/>
    </location>
</feature>
<name>A0A1L9UB98_ASPBC</name>
<protein>
    <submittedName>
        <fullName evidence="1">Uncharacterized protein</fullName>
    </submittedName>
</protein>
<evidence type="ECO:0000313" key="1">
    <source>
        <dbReference type="EMBL" id="OJJ68980.1"/>
    </source>
</evidence>
<keyword evidence="2" id="KW-1185">Reference proteome</keyword>
<organism evidence="1 2">
    <name type="scientific">Aspergillus brasiliensis (strain CBS 101740 / IMI 381727 / IBT 21946)</name>
    <dbReference type="NCBI Taxonomy" id="767769"/>
    <lineage>
        <taxon>Eukaryota</taxon>
        <taxon>Fungi</taxon>
        <taxon>Dikarya</taxon>
        <taxon>Ascomycota</taxon>
        <taxon>Pezizomycotina</taxon>
        <taxon>Eurotiomycetes</taxon>
        <taxon>Eurotiomycetidae</taxon>
        <taxon>Eurotiales</taxon>
        <taxon>Aspergillaceae</taxon>
        <taxon>Aspergillus</taxon>
        <taxon>Aspergillus subgen. Circumdati</taxon>
    </lineage>
</organism>
<dbReference type="VEuPathDB" id="FungiDB:ASPBRDRAFT_46255"/>
<gene>
    <name evidence="1" type="ORF">ASPBRDRAFT_46255</name>
</gene>
<proteinExistence type="predicted"/>
<reference evidence="2" key="1">
    <citation type="journal article" date="2017" name="Genome Biol.">
        <title>Comparative genomics reveals high biological diversity and specific adaptations in the industrially and medically important fungal genus Aspergillus.</title>
        <authorList>
            <person name="de Vries R.P."/>
            <person name="Riley R."/>
            <person name="Wiebenga A."/>
            <person name="Aguilar-Osorio G."/>
            <person name="Amillis S."/>
            <person name="Uchima C.A."/>
            <person name="Anderluh G."/>
            <person name="Asadollahi M."/>
            <person name="Askin M."/>
            <person name="Barry K."/>
            <person name="Battaglia E."/>
            <person name="Bayram O."/>
            <person name="Benocci T."/>
            <person name="Braus-Stromeyer S.A."/>
            <person name="Caldana C."/>
            <person name="Canovas D."/>
            <person name="Cerqueira G.C."/>
            <person name="Chen F."/>
            <person name="Chen W."/>
            <person name="Choi C."/>
            <person name="Clum A."/>
            <person name="Dos Santos R.A."/>
            <person name="Damasio A.R."/>
            <person name="Diallinas G."/>
            <person name="Emri T."/>
            <person name="Fekete E."/>
            <person name="Flipphi M."/>
            <person name="Freyberg S."/>
            <person name="Gallo A."/>
            <person name="Gournas C."/>
            <person name="Habgood R."/>
            <person name="Hainaut M."/>
            <person name="Harispe M.L."/>
            <person name="Henrissat B."/>
            <person name="Hilden K.S."/>
            <person name="Hope R."/>
            <person name="Hossain A."/>
            <person name="Karabika E."/>
            <person name="Karaffa L."/>
            <person name="Karanyi Z."/>
            <person name="Krasevec N."/>
            <person name="Kuo A."/>
            <person name="Kusch H."/>
            <person name="LaButti K."/>
            <person name="Lagendijk E.L."/>
            <person name="Lapidus A."/>
            <person name="Levasseur A."/>
            <person name="Lindquist E."/>
            <person name="Lipzen A."/>
            <person name="Logrieco A.F."/>
            <person name="MacCabe A."/>
            <person name="Maekelae M.R."/>
            <person name="Malavazi I."/>
            <person name="Melin P."/>
            <person name="Meyer V."/>
            <person name="Mielnichuk N."/>
            <person name="Miskei M."/>
            <person name="Molnar A.P."/>
            <person name="Mule G."/>
            <person name="Ngan C.Y."/>
            <person name="Orejas M."/>
            <person name="Orosz E."/>
            <person name="Ouedraogo J.P."/>
            <person name="Overkamp K.M."/>
            <person name="Park H.-S."/>
            <person name="Perrone G."/>
            <person name="Piumi F."/>
            <person name="Punt P.J."/>
            <person name="Ram A.F."/>
            <person name="Ramon A."/>
            <person name="Rauscher S."/>
            <person name="Record E."/>
            <person name="Riano-Pachon D.M."/>
            <person name="Robert V."/>
            <person name="Roehrig J."/>
            <person name="Ruller R."/>
            <person name="Salamov A."/>
            <person name="Salih N.S."/>
            <person name="Samson R.A."/>
            <person name="Sandor E."/>
            <person name="Sanguinetti M."/>
            <person name="Schuetze T."/>
            <person name="Sepcic K."/>
            <person name="Shelest E."/>
            <person name="Sherlock G."/>
            <person name="Sophianopoulou V."/>
            <person name="Squina F.M."/>
            <person name="Sun H."/>
            <person name="Susca A."/>
            <person name="Todd R.B."/>
            <person name="Tsang A."/>
            <person name="Unkles S.E."/>
            <person name="van de Wiele N."/>
            <person name="van Rossen-Uffink D."/>
            <person name="Oliveira J.V."/>
            <person name="Vesth T.C."/>
            <person name="Visser J."/>
            <person name="Yu J.-H."/>
            <person name="Zhou M."/>
            <person name="Andersen M.R."/>
            <person name="Archer D.B."/>
            <person name="Baker S.E."/>
            <person name="Benoit I."/>
            <person name="Brakhage A.A."/>
            <person name="Braus G.H."/>
            <person name="Fischer R."/>
            <person name="Frisvad J.C."/>
            <person name="Goldman G.H."/>
            <person name="Houbraken J."/>
            <person name="Oakley B."/>
            <person name="Pocsi I."/>
            <person name="Scazzocchio C."/>
            <person name="Seiboth B."/>
            <person name="vanKuyk P.A."/>
            <person name="Wortman J."/>
            <person name="Dyer P.S."/>
            <person name="Grigoriev I.V."/>
        </authorList>
    </citation>
    <scope>NUCLEOTIDE SEQUENCE [LARGE SCALE GENOMIC DNA]</scope>
    <source>
        <strain evidence="2">CBS 101740 / IMI 381727 / IBT 21946</strain>
    </source>
</reference>
<accession>A0A1L9UB98</accession>
<dbReference type="RefSeq" id="XP_067476229.1">
    <property type="nucleotide sequence ID" value="XM_067625594.1"/>
</dbReference>
<sequence>MNRVESSSQTSLGTLFFFFQILYIPLPPRASILANLPSPTRFLIVGPFPASFSAPSPYSSRAKTTNYLTRQCRRMPDRLLY</sequence>
<dbReference type="EMBL" id="KV878689">
    <property type="protein sequence ID" value="OJJ68980.1"/>
    <property type="molecule type" value="Genomic_DNA"/>
</dbReference>
<dbReference type="AlphaFoldDB" id="A0A1L9UB98"/>
<evidence type="ECO:0000313" key="2">
    <source>
        <dbReference type="Proteomes" id="UP000184499"/>
    </source>
</evidence>
<dbReference type="GeneID" id="93578082"/>
<dbReference type="Proteomes" id="UP000184499">
    <property type="component" value="Unassembled WGS sequence"/>
</dbReference>